<feature type="domain" description="Hemerythrin-like" evidence="4">
    <location>
        <begin position="17"/>
        <end position="127"/>
    </location>
</feature>
<dbReference type="AlphaFoldDB" id="A0A1W1BW54"/>
<evidence type="ECO:0000256" key="3">
    <source>
        <dbReference type="ARBA" id="ARBA00023004"/>
    </source>
</evidence>
<evidence type="ECO:0000313" key="5">
    <source>
        <dbReference type="EMBL" id="SFV57756.1"/>
    </source>
</evidence>
<dbReference type="NCBIfam" id="TIGR02481">
    <property type="entry name" value="hemeryth_dom"/>
    <property type="match status" value="1"/>
</dbReference>
<dbReference type="PANTHER" id="PTHR37164">
    <property type="entry name" value="BACTERIOHEMERYTHRIN"/>
    <property type="match status" value="1"/>
</dbReference>
<evidence type="ECO:0000256" key="2">
    <source>
        <dbReference type="ARBA" id="ARBA00022723"/>
    </source>
</evidence>
<dbReference type="CDD" id="cd12107">
    <property type="entry name" value="Hemerythrin"/>
    <property type="match status" value="1"/>
</dbReference>
<comment type="similarity">
    <text evidence="1">Belongs to the hemerythrin family.</text>
</comment>
<dbReference type="Pfam" id="PF01814">
    <property type="entry name" value="Hemerythrin"/>
    <property type="match status" value="1"/>
</dbReference>
<dbReference type="PANTHER" id="PTHR37164:SF1">
    <property type="entry name" value="BACTERIOHEMERYTHRIN"/>
    <property type="match status" value="1"/>
</dbReference>
<dbReference type="Gene3D" id="1.20.120.50">
    <property type="entry name" value="Hemerythrin-like"/>
    <property type="match status" value="1"/>
</dbReference>
<dbReference type="InterPro" id="IPR035938">
    <property type="entry name" value="Hemerythrin-like_sf"/>
</dbReference>
<keyword evidence="2" id="KW-0479">Metal-binding</keyword>
<dbReference type="InterPro" id="IPR012312">
    <property type="entry name" value="Hemerythrin-like"/>
</dbReference>
<dbReference type="SUPFAM" id="SSF47188">
    <property type="entry name" value="Hemerythrin-like"/>
    <property type="match status" value="1"/>
</dbReference>
<keyword evidence="3" id="KW-0408">Iron</keyword>
<organism evidence="5">
    <name type="scientific">hydrothermal vent metagenome</name>
    <dbReference type="NCBI Taxonomy" id="652676"/>
    <lineage>
        <taxon>unclassified sequences</taxon>
        <taxon>metagenomes</taxon>
        <taxon>ecological metagenomes</taxon>
    </lineage>
</organism>
<evidence type="ECO:0000256" key="1">
    <source>
        <dbReference type="ARBA" id="ARBA00010587"/>
    </source>
</evidence>
<dbReference type="GO" id="GO:0046872">
    <property type="term" value="F:metal ion binding"/>
    <property type="evidence" value="ECO:0007669"/>
    <property type="project" value="UniProtKB-KW"/>
</dbReference>
<gene>
    <name evidence="5" type="ORF">MNB_SV-12-1425</name>
</gene>
<dbReference type="NCBIfam" id="NF033749">
    <property type="entry name" value="bact_hemeryth"/>
    <property type="match status" value="1"/>
</dbReference>
<accession>A0A1W1BW54</accession>
<proteinExistence type="inferred from homology"/>
<protein>
    <submittedName>
        <fullName evidence="5">Methyl-accepting chemotaxis protein</fullName>
    </submittedName>
</protein>
<name>A0A1W1BW54_9ZZZZ</name>
<reference evidence="5" key="1">
    <citation type="submission" date="2016-10" db="EMBL/GenBank/DDBJ databases">
        <authorList>
            <person name="de Groot N.N."/>
        </authorList>
    </citation>
    <scope>NUCLEOTIDE SEQUENCE</scope>
</reference>
<evidence type="ECO:0000259" key="4">
    <source>
        <dbReference type="Pfam" id="PF01814"/>
    </source>
</evidence>
<sequence length="132" mass="15887">MKLLQWRDAYSMGEIEIDKQHKGLFDLSNEIYKLVEAGVDDNEHFRELFMALNDYSIEHFIYEEMYIQEEGFPGLEEHIEQHLDFSTQLKKLCVGIDKETHIKDIGEFVTTWLVHHVIEEDMKYKRYIETKK</sequence>
<dbReference type="InterPro" id="IPR050669">
    <property type="entry name" value="Hemerythrin"/>
</dbReference>
<dbReference type="InterPro" id="IPR012827">
    <property type="entry name" value="Hemerythrin_metal-bd"/>
</dbReference>
<dbReference type="EMBL" id="FPHE01000080">
    <property type="protein sequence ID" value="SFV57756.1"/>
    <property type="molecule type" value="Genomic_DNA"/>
</dbReference>